<reference evidence="2" key="1">
    <citation type="submission" date="2019-08" db="EMBL/GenBank/DDBJ databases">
        <title>Reference gene set and small RNA set construction with multiple tissues from Davidia involucrata Baill.</title>
        <authorList>
            <person name="Yang H."/>
            <person name="Zhou C."/>
            <person name="Li G."/>
            <person name="Wang J."/>
            <person name="Gao P."/>
            <person name="Wang M."/>
            <person name="Wang R."/>
            <person name="Zhao Y."/>
        </authorList>
    </citation>
    <scope>NUCLEOTIDE SEQUENCE</scope>
    <source>
        <tissue evidence="2">Mixed with DoveR01_LX</tissue>
    </source>
</reference>
<accession>A0A5B7BZ21</accession>
<name>A0A5B7BZ21_DAVIN</name>
<feature type="region of interest" description="Disordered" evidence="1">
    <location>
        <begin position="97"/>
        <end position="142"/>
    </location>
</feature>
<dbReference type="EMBL" id="GHES01043673">
    <property type="protein sequence ID" value="MPA74232.1"/>
    <property type="molecule type" value="Transcribed_RNA"/>
</dbReference>
<evidence type="ECO:0000313" key="2">
    <source>
        <dbReference type="EMBL" id="MPA74232.1"/>
    </source>
</evidence>
<gene>
    <name evidence="2" type="ORF">Din_043673</name>
</gene>
<proteinExistence type="predicted"/>
<organism evidence="2">
    <name type="scientific">Davidia involucrata</name>
    <name type="common">Dove tree</name>
    <dbReference type="NCBI Taxonomy" id="16924"/>
    <lineage>
        <taxon>Eukaryota</taxon>
        <taxon>Viridiplantae</taxon>
        <taxon>Streptophyta</taxon>
        <taxon>Embryophyta</taxon>
        <taxon>Tracheophyta</taxon>
        <taxon>Spermatophyta</taxon>
        <taxon>Magnoliopsida</taxon>
        <taxon>eudicotyledons</taxon>
        <taxon>Gunneridae</taxon>
        <taxon>Pentapetalae</taxon>
        <taxon>asterids</taxon>
        <taxon>Cornales</taxon>
        <taxon>Nyssaceae</taxon>
        <taxon>Davidia</taxon>
    </lineage>
</organism>
<feature type="compositionally biased region" description="Polar residues" evidence="1">
    <location>
        <begin position="106"/>
        <end position="115"/>
    </location>
</feature>
<evidence type="ECO:0000256" key="1">
    <source>
        <dbReference type="SAM" id="MobiDB-lite"/>
    </source>
</evidence>
<sequence>MKNQRVSRFEERVESLIVGHERMMKEMREMFQAINSRFDQLVANRGCKMGESSVYPKIGKLNFSCYNGKELNFSYHKESKEPPQKVELKKIPIKRAISPKLERHTSSNLAPNNSSEGDESCLGPRMKREQSKSPKGIQASYDKDIAASKKPIRKSQSKLQSQGFVFTTTERKPINLEGDYQAHVVIDLFEFVSMKI</sequence>
<protein>
    <submittedName>
        <fullName evidence="2">Uncharacterized protein</fullName>
    </submittedName>
</protein>
<dbReference type="AlphaFoldDB" id="A0A5B7BZ21"/>